<dbReference type="InterPro" id="IPR050151">
    <property type="entry name" value="Class-I_Pyr_Nuc-Dis_Oxidored"/>
</dbReference>
<feature type="domain" description="FAD/NAD(P)-binding" evidence="7">
    <location>
        <begin position="3"/>
        <end position="304"/>
    </location>
</feature>
<dbReference type="PIRSF" id="PIRSF000350">
    <property type="entry name" value="Mercury_reductase_MerA"/>
    <property type="match status" value="1"/>
</dbReference>
<comment type="caution">
    <text evidence="8">The sequence shown here is derived from an EMBL/GenBank/DDBJ whole genome shotgun (WGS) entry which is preliminary data.</text>
</comment>
<evidence type="ECO:0000256" key="5">
    <source>
        <dbReference type="ARBA" id="ARBA00023027"/>
    </source>
</evidence>
<comment type="similarity">
    <text evidence="2">Belongs to the class-I pyridine nucleotide-disulfide oxidoreductase family.</text>
</comment>
<evidence type="ECO:0000313" key="8">
    <source>
        <dbReference type="EMBL" id="GHH61630.1"/>
    </source>
</evidence>
<evidence type="ECO:0000256" key="4">
    <source>
        <dbReference type="ARBA" id="ARBA00022827"/>
    </source>
</evidence>
<dbReference type="Proteomes" id="UP000605568">
    <property type="component" value="Unassembled WGS sequence"/>
</dbReference>
<dbReference type="InterPro" id="IPR016156">
    <property type="entry name" value="FAD/NAD-linked_Rdtase_dimer_sf"/>
</dbReference>
<proteinExistence type="inferred from homology"/>
<name>A0ABQ3MVM2_9PSEU</name>
<dbReference type="Pfam" id="PF07992">
    <property type="entry name" value="Pyr_redox_2"/>
    <property type="match status" value="1"/>
</dbReference>
<protein>
    <submittedName>
        <fullName evidence="8">Dihydrolipoamide dehydrogenase</fullName>
    </submittedName>
</protein>
<dbReference type="PANTHER" id="PTHR22912">
    <property type="entry name" value="DISULFIDE OXIDOREDUCTASE"/>
    <property type="match status" value="1"/>
</dbReference>
<dbReference type="PRINTS" id="PR00368">
    <property type="entry name" value="FADPNR"/>
</dbReference>
<comment type="cofactor">
    <cofactor evidence="1">
        <name>FAD</name>
        <dbReference type="ChEBI" id="CHEBI:57692"/>
    </cofactor>
</comment>
<dbReference type="InterPro" id="IPR036188">
    <property type="entry name" value="FAD/NAD-bd_sf"/>
</dbReference>
<reference evidence="9" key="1">
    <citation type="journal article" date="2019" name="Int. J. Syst. Evol. Microbiol.">
        <title>The Global Catalogue of Microorganisms (GCM) 10K type strain sequencing project: providing services to taxonomists for standard genome sequencing and annotation.</title>
        <authorList>
            <consortium name="The Broad Institute Genomics Platform"/>
            <consortium name="The Broad Institute Genome Sequencing Center for Infectious Disease"/>
            <person name="Wu L."/>
            <person name="Ma J."/>
        </authorList>
    </citation>
    <scope>NUCLEOTIDE SEQUENCE [LARGE SCALE GENOMIC DNA]</scope>
    <source>
        <strain evidence="9">CGMCC 4.7367</strain>
    </source>
</reference>
<dbReference type="Pfam" id="PF02852">
    <property type="entry name" value="Pyr_redox_dim"/>
    <property type="match status" value="1"/>
</dbReference>
<evidence type="ECO:0000256" key="1">
    <source>
        <dbReference type="ARBA" id="ARBA00001974"/>
    </source>
</evidence>
<dbReference type="EMBL" id="BNAR01000026">
    <property type="protein sequence ID" value="GHH61630.1"/>
    <property type="molecule type" value="Genomic_DNA"/>
</dbReference>
<evidence type="ECO:0000313" key="9">
    <source>
        <dbReference type="Proteomes" id="UP000605568"/>
    </source>
</evidence>
<dbReference type="PANTHER" id="PTHR22912:SF151">
    <property type="entry name" value="DIHYDROLIPOYL DEHYDROGENASE, MITOCHONDRIAL"/>
    <property type="match status" value="1"/>
</dbReference>
<sequence length="450" mass="47506">MDFDVIVIGGGPVGENVAWRTAAGGLSTAMVEKELVGGECSYWACMPSKALLRSGHALAAAQRVKGVVGGSLDAAAVLERRTGFTSNWDDSGQVQWAESENIHVLRGNGEVTGEREVTVRGADGETVYRARHAVVVCTGSVPKMPPLDGIGDTPVWTSREATSAREVPDSLVVLGGGVVGVEMAQAWARLGSQVKLVVSGDRPLPKMEDFVGPLVAEGLQADGVEVLLNGRASSIKPGELTLQDGRTVRGSHILVATGRVPATKDAKPLTIDDSGLVSGVDGRWLYAAGDVTGRALLTHQGKYQGRAVGTAILERSRGFEPKERSAGQAWADHVAVPQVVFTDPEVAFVGHTAEEARAAGRDVKVVDLDIAVAGSSLHADGYKGRTRMVVDERTRTLVGVTFVGQDVAELLHSATVAIVGEVTVDRLWHAVPAYPTISEVWLRMLESYGL</sequence>
<dbReference type="RefSeq" id="WP_191305392.1">
    <property type="nucleotide sequence ID" value="NZ_BNAR01000026.1"/>
</dbReference>
<evidence type="ECO:0000256" key="2">
    <source>
        <dbReference type="ARBA" id="ARBA00007532"/>
    </source>
</evidence>
<dbReference type="InterPro" id="IPR023753">
    <property type="entry name" value="FAD/NAD-binding_dom"/>
</dbReference>
<evidence type="ECO:0000259" key="7">
    <source>
        <dbReference type="Pfam" id="PF07992"/>
    </source>
</evidence>
<evidence type="ECO:0000256" key="3">
    <source>
        <dbReference type="ARBA" id="ARBA00022630"/>
    </source>
</evidence>
<keyword evidence="5" id="KW-0520">NAD</keyword>
<keyword evidence="3" id="KW-0285">Flavoprotein</keyword>
<dbReference type="Gene3D" id="3.30.390.30">
    <property type="match status" value="1"/>
</dbReference>
<keyword evidence="9" id="KW-1185">Reference proteome</keyword>
<dbReference type="InterPro" id="IPR004099">
    <property type="entry name" value="Pyr_nucl-diS_OxRdtase_dimer"/>
</dbReference>
<accession>A0ABQ3MVM2</accession>
<organism evidence="8 9">
    <name type="scientific">Lentzea cavernae</name>
    <dbReference type="NCBI Taxonomy" id="2020703"/>
    <lineage>
        <taxon>Bacteria</taxon>
        <taxon>Bacillati</taxon>
        <taxon>Actinomycetota</taxon>
        <taxon>Actinomycetes</taxon>
        <taxon>Pseudonocardiales</taxon>
        <taxon>Pseudonocardiaceae</taxon>
        <taxon>Lentzea</taxon>
    </lineage>
</organism>
<keyword evidence="4" id="KW-0274">FAD</keyword>
<dbReference type="SUPFAM" id="SSF55424">
    <property type="entry name" value="FAD/NAD-linked reductases, dimerisation (C-terminal) domain"/>
    <property type="match status" value="1"/>
</dbReference>
<evidence type="ECO:0000259" key="6">
    <source>
        <dbReference type="Pfam" id="PF02852"/>
    </source>
</evidence>
<gene>
    <name evidence="8" type="primary">pdhD</name>
    <name evidence="8" type="ORF">GCM10017774_88140</name>
</gene>
<feature type="domain" description="Pyridine nucleotide-disulphide oxidoreductase dimerisation" evidence="6">
    <location>
        <begin position="336"/>
        <end position="442"/>
    </location>
</feature>
<dbReference type="InterPro" id="IPR001100">
    <property type="entry name" value="Pyr_nuc-diS_OxRdtase"/>
</dbReference>
<dbReference type="SUPFAM" id="SSF51905">
    <property type="entry name" value="FAD/NAD(P)-binding domain"/>
    <property type="match status" value="1"/>
</dbReference>
<dbReference type="Gene3D" id="3.50.50.60">
    <property type="entry name" value="FAD/NAD(P)-binding domain"/>
    <property type="match status" value="2"/>
</dbReference>
<dbReference type="PRINTS" id="PR00411">
    <property type="entry name" value="PNDRDTASEI"/>
</dbReference>